<protein>
    <submittedName>
        <fullName evidence="2">Uncharacterized protein</fullName>
    </submittedName>
</protein>
<reference evidence="3" key="1">
    <citation type="submission" date="2016-04" db="EMBL/GenBank/DDBJ databases">
        <authorList>
            <person name="Chen L."/>
            <person name="Zhuang W."/>
            <person name="Wang G."/>
        </authorList>
    </citation>
    <scope>NUCLEOTIDE SEQUENCE [LARGE SCALE GENOMIC DNA]</scope>
    <source>
        <strain evidence="3">17621</strain>
    </source>
</reference>
<feature type="transmembrane region" description="Helical" evidence="1">
    <location>
        <begin position="40"/>
        <end position="62"/>
    </location>
</feature>
<proteinExistence type="predicted"/>
<keyword evidence="3" id="KW-1185">Reference proteome</keyword>
<keyword evidence="1" id="KW-0472">Membrane</keyword>
<organism evidence="2 3">
    <name type="scientific">Niastella yeongjuensis</name>
    <dbReference type="NCBI Taxonomy" id="354355"/>
    <lineage>
        <taxon>Bacteria</taxon>
        <taxon>Pseudomonadati</taxon>
        <taxon>Bacteroidota</taxon>
        <taxon>Chitinophagia</taxon>
        <taxon>Chitinophagales</taxon>
        <taxon>Chitinophagaceae</taxon>
        <taxon>Niastella</taxon>
    </lineage>
</organism>
<gene>
    <name evidence="2" type="ORF">A4H97_20410</name>
</gene>
<comment type="caution">
    <text evidence="2">The sequence shown here is derived from an EMBL/GenBank/DDBJ whole genome shotgun (WGS) entry which is preliminary data.</text>
</comment>
<keyword evidence="1" id="KW-1133">Transmembrane helix</keyword>
<dbReference type="EMBL" id="LVXG01000002">
    <property type="protein sequence ID" value="OQP55952.1"/>
    <property type="molecule type" value="Genomic_DNA"/>
</dbReference>
<keyword evidence="1" id="KW-0812">Transmembrane</keyword>
<evidence type="ECO:0000313" key="2">
    <source>
        <dbReference type="EMBL" id="OQP55952.1"/>
    </source>
</evidence>
<evidence type="ECO:0000313" key="3">
    <source>
        <dbReference type="Proteomes" id="UP000192610"/>
    </source>
</evidence>
<sequence>MKVNHNNCYKGTEHLIKRNATVWQRANLTGTSKVRKSRQLAVIEVNGLQAIAWILSTIFLYGGNEPCKSARLPLPVACFPP</sequence>
<dbReference type="AlphaFoldDB" id="A0A1V9FCF0"/>
<evidence type="ECO:0000256" key="1">
    <source>
        <dbReference type="SAM" id="Phobius"/>
    </source>
</evidence>
<accession>A0A1V9FCF0</accession>
<name>A0A1V9FCF0_9BACT</name>
<dbReference type="Proteomes" id="UP000192610">
    <property type="component" value="Unassembled WGS sequence"/>
</dbReference>